<feature type="binding site" evidence="18">
    <location>
        <begin position="180"/>
        <end position="181"/>
    </location>
    <ligand>
        <name>ATP</name>
        <dbReference type="ChEBI" id="CHEBI:30616"/>
    </ligand>
</feature>
<evidence type="ECO:0000256" key="2">
    <source>
        <dbReference type="ARBA" id="ARBA00022490"/>
    </source>
</evidence>
<comment type="subcellular location">
    <subcellularLocation>
        <location evidence="1 18">Cytoplasm</location>
    </subcellularLocation>
</comment>
<dbReference type="UniPathway" id="UPA00060"/>
<evidence type="ECO:0000256" key="3">
    <source>
        <dbReference type="ARBA" id="ARBA00022555"/>
    </source>
</evidence>
<dbReference type="GO" id="GO:0052837">
    <property type="term" value="P:thiazole biosynthetic process"/>
    <property type="evidence" value="ECO:0007669"/>
    <property type="project" value="TreeGrafter"/>
</dbReference>
<feature type="binding site" evidence="18">
    <location>
        <position position="294"/>
    </location>
    <ligand>
        <name>ATP</name>
        <dbReference type="ChEBI" id="CHEBI:30616"/>
    </ligand>
</feature>
<evidence type="ECO:0000256" key="15">
    <source>
        <dbReference type="ARBA" id="ARBA00075337"/>
    </source>
</evidence>
<evidence type="ECO:0000256" key="12">
    <source>
        <dbReference type="ARBA" id="ARBA00061472"/>
    </source>
</evidence>
<dbReference type="SUPFAM" id="SSF143437">
    <property type="entry name" value="THUMP domain-like"/>
    <property type="match status" value="1"/>
</dbReference>
<dbReference type="PANTHER" id="PTHR43209">
    <property type="entry name" value="TRNA SULFURTRANSFERASE"/>
    <property type="match status" value="1"/>
</dbReference>
<dbReference type="Gene3D" id="3.40.50.620">
    <property type="entry name" value="HUPs"/>
    <property type="match status" value="1"/>
</dbReference>
<keyword evidence="6 18" id="KW-0067">ATP-binding</keyword>
<dbReference type="PANTHER" id="PTHR43209:SF1">
    <property type="entry name" value="TRNA SULFURTRANSFERASE"/>
    <property type="match status" value="1"/>
</dbReference>
<keyword evidence="8 18" id="KW-0784">Thiamine biosynthesis</keyword>
<evidence type="ECO:0000256" key="14">
    <source>
        <dbReference type="ARBA" id="ARBA00071867"/>
    </source>
</evidence>
<dbReference type="GO" id="GO:0140741">
    <property type="term" value="F:tRNA-uracil-4 sulfurtransferase activity"/>
    <property type="evidence" value="ECO:0007669"/>
    <property type="project" value="UniProtKB-EC"/>
</dbReference>
<evidence type="ECO:0000256" key="4">
    <source>
        <dbReference type="ARBA" id="ARBA00022679"/>
    </source>
</evidence>
<feature type="domain" description="THUMP" evidence="19">
    <location>
        <begin position="59"/>
        <end position="162"/>
    </location>
</feature>
<dbReference type="NCBIfam" id="TIGR00342">
    <property type="entry name" value="tRNA uracil 4-sulfurtransferase ThiI"/>
    <property type="match status" value="1"/>
</dbReference>
<dbReference type="GO" id="GO:0005829">
    <property type="term" value="C:cytosol"/>
    <property type="evidence" value="ECO:0007669"/>
    <property type="project" value="TreeGrafter"/>
</dbReference>
<keyword evidence="3 18" id="KW-0820">tRNA-binding</keyword>
<keyword evidence="2 18" id="KW-0963">Cytoplasm</keyword>
<dbReference type="GO" id="GO:0009229">
    <property type="term" value="P:thiamine diphosphate biosynthetic process"/>
    <property type="evidence" value="ECO:0007669"/>
    <property type="project" value="UniProtKB-UniRule"/>
</dbReference>
<feature type="binding site" evidence="18">
    <location>
        <position position="285"/>
    </location>
    <ligand>
        <name>ATP</name>
        <dbReference type="ChEBI" id="CHEBI:30616"/>
    </ligand>
</feature>
<gene>
    <name evidence="18 20" type="primary">thiI</name>
    <name evidence="20" type="ORF">ESOMN_v1c01910</name>
</gene>
<dbReference type="Proteomes" id="UP000232230">
    <property type="component" value="Chromosome"/>
</dbReference>
<evidence type="ECO:0000256" key="13">
    <source>
        <dbReference type="ARBA" id="ARBA00066827"/>
    </source>
</evidence>
<feature type="binding site" evidence="18">
    <location>
        <position position="263"/>
    </location>
    <ligand>
        <name>ATP</name>
        <dbReference type="ChEBI" id="CHEBI:30616"/>
    </ligand>
</feature>
<dbReference type="InterPro" id="IPR049962">
    <property type="entry name" value="THUMP_ThiI"/>
</dbReference>
<evidence type="ECO:0000259" key="19">
    <source>
        <dbReference type="PROSITE" id="PS51165"/>
    </source>
</evidence>
<comment type="catalytic activity">
    <reaction evidence="10 18">
        <text>[ThiS sulfur-carrier protein]-C-terminal Gly-Gly-AMP + S-sulfanyl-L-cysteinyl-[cysteine desulfurase] + AH2 = [ThiS sulfur-carrier protein]-C-terminal-Gly-aminoethanethioate + L-cysteinyl-[cysteine desulfurase] + A + AMP + 2 H(+)</text>
        <dbReference type="Rhea" id="RHEA:43340"/>
        <dbReference type="Rhea" id="RHEA-COMP:12157"/>
        <dbReference type="Rhea" id="RHEA-COMP:12158"/>
        <dbReference type="Rhea" id="RHEA-COMP:12910"/>
        <dbReference type="Rhea" id="RHEA-COMP:19908"/>
        <dbReference type="ChEBI" id="CHEBI:13193"/>
        <dbReference type="ChEBI" id="CHEBI:15378"/>
        <dbReference type="ChEBI" id="CHEBI:17499"/>
        <dbReference type="ChEBI" id="CHEBI:29950"/>
        <dbReference type="ChEBI" id="CHEBI:61963"/>
        <dbReference type="ChEBI" id="CHEBI:90618"/>
        <dbReference type="ChEBI" id="CHEBI:232372"/>
        <dbReference type="ChEBI" id="CHEBI:456215"/>
    </reaction>
</comment>
<evidence type="ECO:0000256" key="9">
    <source>
        <dbReference type="ARBA" id="ARBA00050570"/>
    </source>
</evidence>
<dbReference type="PROSITE" id="PS51165">
    <property type="entry name" value="THUMP"/>
    <property type="match status" value="1"/>
</dbReference>
<comment type="similarity">
    <text evidence="12 18">Belongs to the ThiI family.</text>
</comment>
<dbReference type="GO" id="GO:0002937">
    <property type="term" value="P:tRNA 4-thiouridine biosynthesis"/>
    <property type="evidence" value="ECO:0007669"/>
    <property type="project" value="TreeGrafter"/>
</dbReference>
<evidence type="ECO:0000256" key="11">
    <source>
        <dbReference type="ARBA" id="ARBA00058382"/>
    </source>
</evidence>
<dbReference type="GO" id="GO:0009228">
    <property type="term" value="P:thiamine biosynthetic process"/>
    <property type="evidence" value="ECO:0007669"/>
    <property type="project" value="UniProtKB-KW"/>
</dbReference>
<dbReference type="GO" id="GO:0000049">
    <property type="term" value="F:tRNA binding"/>
    <property type="evidence" value="ECO:0007669"/>
    <property type="project" value="UniProtKB-UniRule"/>
</dbReference>
<accession>A0A2K8NYE5</accession>
<dbReference type="InterPro" id="IPR004114">
    <property type="entry name" value="THUMP_dom"/>
</dbReference>
<dbReference type="CDD" id="cd11716">
    <property type="entry name" value="THUMP_ThiI"/>
    <property type="match status" value="1"/>
</dbReference>
<dbReference type="InterPro" id="IPR049961">
    <property type="entry name" value="ThiI_N"/>
</dbReference>
<dbReference type="CDD" id="cd01712">
    <property type="entry name" value="PPase_ThiI"/>
    <property type="match status" value="1"/>
</dbReference>
<feature type="binding site" evidence="18">
    <location>
        <begin position="205"/>
        <end position="206"/>
    </location>
    <ligand>
        <name>ATP</name>
        <dbReference type="ChEBI" id="CHEBI:30616"/>
    </ligand>
</feature>
<dbReference type="Pfam" id="PF02568">
    <property type="entry name" value="ThiI"/>
    <property type="match status" value="1"/>
</dbReference>
<organism evidence="20 21">
    <name type="scientific">Williamsoniiplasma somnilux</name>
    <dbReference type="NCBI Taxonomy" id="215578"/>
    <lineage>
        <taxon>Bacteria</taxon>
        <taxon>Bacillati</taxon>
        <taxon>Mycoplasmatota</taxon>
        <taxon>Mollicutes</taxon>
        <taxon>Entomoplasmatales</taxon>
        <taxon>Williamsoniiplasma</taxon>
    </lineage>
</organism>
<proteinExistence type="inferred from homology"/>
<evidence type="ECO:0000256" key="18">
    <source>
        <dbReference type="HAMAP-Rule" id="MF_00021"/>
    </source>
</evidence>
<sequence length="396" mass="45384">MKNILVRYGELTLKGANRNYFVTKLINNIKFKLKAYKEFVSYTKDNNSLTLTVVDNYVEIVIEKLQTTFGIYSLSVIEKTNLNMEEITNAVIKIAQKSTNKRFKLEVYRKDKQFPLTSTEIKQQIAPIVLRTIGDLKVDVHNPNLKIEIVIKKDHVDIFDTRLVALKGLPVGVSGKGLSLLSGGIDSPVASFLTMKRGMQVDFIHFMTPPHTSTEALDKVFKLAAQIAKYNYQNFSLYVVDFSMLLQELNHMPDQNYKITLMRRMFVRIANKLAFKINARGIITGESLGQVASQTIESINVINSTSILPILRPVLTFDKEEIIEISKKINTYDISILPFDDVCSMFVPKNPITKPKLKVAEFNEQTIMWEEILEHTMDNLIKEFVWNDDKFEEVNK</sequence>
<evidence type="ECO:0000256" key="17">
    <source>
        <dbReference type="ARBA" id="ARBA00080570"/>
    </source>
</evidence>
<dbReference type="InterPro" id="IPR050102">
    <property type="entry name" value="tRNA_sulfurtransferase_ThiI"/>
</dbReference>
<name>A0A2K8NYE5_9MOLU</name>
<keyword evidence="7 18" id="KW-0694">RNA-binding</keyword>
<evidence type="ECO:0000256" key="5">
    <source>
        <dbReference type="ARBA" id="ARBA00022741"/>
    </source>
</evidence>
<keyword evidence="4 18" id="KW-0808">Transferase</keyword>
<dbReference type="InterPro" id="IPR054173">
    <property type="entry name" value="ThiI_fer"/>
</dbReference>
<dbReference type="HAMAP" id="MF_00021">
    <property type="entry name" value="ThiI"/>
    <property type="match status" value="1"/>
</dbReference>
<dbReference type="InterPro" id="IPR020536">
    <property type="entry name" value="ThiI_AANH"/>
</dbReference>
<evidence type="ECO:0000313" key="20">
    <source>
        <dbReference type="EMBL" id="ATZ18576.1"/>
    </source>
</evidence>
<evidence type="ECO:0000256" key="8">
    <source>
        <dbReference type="ARBA" id="ARBA00022977"/>
    </source>
</evidence>
<protein>
    <recommendedName>
        <fullName evidence="14 18">Probable tRNA sulfurtransferase</fullName>
        <ecNumber evidence="13 18">2.8.1.4</ecNumber>
    </recommendedName>
    <alternativeName>
        <fullName evidence="15 18">Sulfur carrier protein ThiS sulfurtransferase</fullName>
    </alternativeName>
    <alternativeName>
        <fullName evidence="16 18">Thiamine biosynthesis protein ThiI</fullName>
    </alternativeName>
    <alternativeName>
        <fullName evidence="17 18">tRNA 4-thiouridine synthase</fullName>
    </alternativeName>
</protein>
<dbReference type="SUPFAM" id="SSF52402">
    <property type="entry name" value="Adenine nucleotide alpha hydrolases-like"/>
    <property type="match status" value="1"/>
</dbReference>
<dbReference type="RefSeq" id="WP_024863738.1">
    <property type="nucleotide sequence ID" value="NZ_CP024965.1"/>
</dbReference>
<dbReference type="EMBL" id="CP024965">
    <property type="protein sequence ID" value="ATZ18576.1"/>
    <property type="molecule type" value="Genomic_DNA"/>
</dbReference>
<dbReference type="AlphaFoldDB" id="A0A2K8NYE5"/>
<dbReference type="FunFam" id="3.40.50.620:FF:000053">
    <property type="entry name" value="Probable tRNA sulfurtransferase"/>
    <property type="match status" value="1"/>
</dbReference>
<comment type="function">
    <text evidence="11 18">Catalyzes the ATP-dependent transfer of a sulfur to tRNA to produce 4-thiouridine in position 8 of tRNAs, which functions as a near-UV photosensor. Also catalyzes the transfer of sulfur to the sulfur carrier protein ThiS, forming ThiS-thiocarboxylate. This is a step in the synthesis of thiazole, in the thiamine biosynthesis pathway. The sulfur is donated as persulfide by IscS.</text>
</comment>
<dbReference type="Pfam" id="PF22025">
    <property type="entry name" value="ThiI_fer"/>
    <property type="match status" value="1"/>
</dbReference>
<evidence type="ECO:0000256" key="7">
    <source>
        <dbReference type="ARBA" id="ARBA00022884"/>
    </source>
</evidence>
<evidence type="ECO:0000256" key="10">
    <source>
        <dbReference type="ARBA" id="ARBA00052330"/>
    </source>
</evidence>
<dbReference type="KEGG" id="esx:ESOMN_v1c01910"/>
<evidence type="ECO:0000313" key="21">
    <source>
        <dbReference type="Proteomes" id="UP000232230"/>
    </source>
</evidence>
<dbReference type="InterPro" id="IPR003720">
    <property type="entry name" value="tRNA_STrfase"/>
</dbReference>
<evidence type="ECO:0000256" key="6">
    <source>
        <dbReference type="ARBA" id="ARBA00022840"/>
    </source>
</evidence>
<evidence type="ECO:0000256" key="1">
    <source>
        <dbReference type="ARBA" id="ARBA00004496"/>
    </source>
</evidence>
<keyword evidence="5 18" id="KW-0547">Nucleotide-binding</keyword>
<evidence type="ECO:0000256" key="16">
    <source>
        <dbReference type="ARBA" id="ARBA00077849"/>
    </source>
</evidence>
<dbReference type="GO" id="GO:0004810">
    <property type="term" value="F:CCA tRNA nucleotidyltransferase activity"/>
    <property type="evidence" value="ECO:0007669"/>
    <property type="project" value="InterPro"/>
</dbReference>
<comment type="catalytic activity">
    <reaction evidence="9 18">
        <text>[ThiI sulfur-carrier protein]-S-sulfanyl-L-cysteine + a uridine in tRNA + 2 reduced [2Fe-2S]-[ferredoxin] + ATP + H(+) = [ThiI sulfur-carrier protein]-L-cysteine + a 4-thiouridine in tRNA + 2 oxidized [2Fe-2S]-[ferredoxin] + AMP + diphosphate</text>
        <dbReference type="Rhea" id="RHEA:24176"/>
        <dbReference type="Rhea" id="RHEA-COMP:10000"/>
        <dbReference type="Rhea" id="RHEA-COMP:10001"/>
        <dbReference type="Rhea" id="RHEA-COMP:13337"/>
        <dbReference type="Rhea" id="RHEA-COMP:13338"/>
        <dbReference type="Rhea" id="RHEA-COMP:13339"/>
        <dbReference type="Rhea" id="RHEA-COMP:13340"/>
        <dbReference type="ChEBI" id="CHEBI:15378"/>
        <dbReference type="ChEBI" id="CHEBI:29950"/>
        <dbReference type="ChEBI" id="CHEBI:30616"/>
        <dbReference type="ChEBI" id="CHEBI:33019"/>
        <dbReference type="ChEBI" id="CHEBI:33737"/>
        <dbReference type="ChEBI" id="CHEBI:33738"/>
        <dbReference type="ChEBI" id="CHEBI:61963"/>
        <dbReference type="ChEBI" id="CHEBI:65315"/>
        <dbReference type="ChEBI" id="CHEBI:136798"/>
        <dbReference type="ChEBI" id="CHEBI:456215"/>
        <dbReference type="EC" id="2.8.1.4"/>
    </reaction>
</comment>
<dbReference type="InterPro" id="IPR014729">
    <property type="entry name" value="Rossmann-like_a/b/a_fold"/>
</dbReference>
<comment type="pathway">
    <text evidence="18">Cofactor biosynthesis; thiamine diphosphate biosynthesis.</text>
</comment>
<dbReference type="Gene3D" id="3.30.2130.30">
    <property type="match status" value="1"/>
</dbReference>
<dbReference type="Pfam" id="PF02926">
    <property type="entry name" value="THUMP"/>
    <property type="match status" value="1"/>
</dbReference>
<reference evidence="20 21" key="1">
    <citation type="submission" date="2017-11" db="EMBL/GenBank/DDBJ databases">
        <title>Genome sequence of Entomoplasma somnilux PYAN-1 (ATCC 49194).</title>
        <authorList>
            <person name="Lo W.-S."/>
            <person name="Gasparich G.E."/>
            <person name="Kuo C.-H."/>
        </authorList>
    </citation>
    <scope>NUCLEOTIDE SEQUENCE [LARGE SCALE GENOMIC DNA]</scope>
    <source>
        <strain evidence="20 21">PYAN-1</strain>
    </source>
</reference>
<dbReference type="EC" id="2.8.1.4" evidence="13 18"/>
<dbReference type="GO" id="GO:0005524">
    <property type="term" value="F:ATP binding"/>
    <property type="evidence" value="ECO:0007669"/>
    <property type="project" value="UniProtKB-UniRule"/>
</dbReference>
<keyword evidence="21" id="KW-1185">Reference proteome</keyword>
<dbReference type="SMART" id="SM00981">
    <property type="entry name" value="THUMP"/>
    <property type="match status" value="1"/>
</dbReference>